<evidence type="ECO:0000313" key="2">
    <source>
        <dbReference type="EMBL" id="MEK8129442.1"/>
    </source>
</evidence>
<organism evidence="2 3">
    <name type="scientific">Paenibacillus filicis</name>
    <dbReference type="NCBI Taxonomy" id="669464"/>
    <lineage>
        <taxon>Bacteria</taxon>
        <taxon>Bacillati</taxon>
        <taxon>Bacillota</taxon>
        <taxon>Bacilli</taxon>
        <taxon>Bacillales</taxon>
        <taxon>Paenibacillaceae</taxon>
        <taxon>Paenibacillus</taxon>
    </lineage>
</organism>
<proteinExistence type="predicted"/>
<dbReference type="PRINTS" id="PR00114">
    <property type="entry name" value="STPHPHTASE"/>
</dbReference>
<dbReference type="InterPro" id="IPR029052">
    <property type="entry name" value="Metallo-depent_PP-like"/>
</dbReference>
<dbReference type="InterPro" id="IPR006186">
    <property type="entry name" value="Ser/Thr-sp_prot-phosphatase"/>
</dbReference>
<dbReference type="PANTHER" id="PTHR42850:SF4">
    <property type="entry name" value="ZINC-DEPENDENT ENDOPOLYPHOSPHATASE"/>
    <property type="match status" value="1"/>
</dbReference>
<name>A0ABU9DKQ8_9BACL</name>
<dbReference type="SUPFAM" id="SSF56300">
    <property type="entry name" value="Metallo-dependent phosphatases"/>
    <property type="match status" value="1"/>
</dbReference>
<dbReference type="EC" id="3.1.-.-" evidence="2"/>
<dbReference type="CDD" id="cd00144">
    <property type="entry name" value="MPP_PPP_family"/>
    <property type="match status" value="1"/>
</dbReference>
<protein>
    <submittedName>
        <fullName evidence="2">Metallophosphoesterase family protein</fullName>
        <ecNumber evidence="2">3.1.-.-</ecNumber>
    </submittedName>
</protein>
<dbReference type="GO" id="GO:0016787">
    <property type="term" value="F:hydrolase activity"/>
    <property type="evidence" value="ECO:0007669"/>
    <property type="project" value="UniProtKB-KW"/>
</dbReference>
<dbReference type="Pfam" id="PF00149">
    <property type="entry name" value="Metallophos"/>
    <property type="match status" value="1"/>
</dbReference>
<accession>A0ABU9DKQ8</accession>
<dbReference type="PANTHER" id="PTHR42850">
    <property type="entry name" value="METALLOPHOSPHOESTERASE"/>
    <property type="match status" value="1"/>
</dbReference>
<dbReference type="Gene3D" id="3.60.21.10">
    <property type="match status" value="1"/>
</dbReference>
<evidence type="ECO:0000259" key="1">
    <source>
        <dbReference type="Pfam" id="PF00149"/>
    </source>
</evidence>
<dbReference type="InterPro" id="IPR050126">
    <property type="entry name" value="Ap4A_hydrolase"/>
</dbReference>
<dbReference type="Proteomes" id="UP001469365">
    <property type="component" value="Unassembled WGS sequence"/>
</dbReference>
<keyword evidence="3" id="KW-1185">Reference proteome</keyword>
<gene>
    <name evidence="2" type="ORF">WMW72_16160</name>
</gene>
<dbReference type="InterPro" id="IPR004843">
    <property type="entry name" value="Calcineurin-like_PHP"/>
</dbReference>
<keyword evidence="2" id="KW-0378">Hydrolase</keyword>
<sequence length="224" mass="25340">MNLLVVGDVHGCLHTFQKLLDEHWNPEEEVLVQLGDLIDRGKHTPGTLRLVWELKERYGPQAVFLKGNHEYEFVQHIEHGPNLYWLPQGGQDTLDQLEAAQVKAQEVVNWIGRLPLVWEDEYLFISHAGIAAQAEYPFDEGNEQGVLWNRAPLKNLGRLQIFGHTPCRSGRPEYEEASHFWNIDTGAYRNAALSAIRVTPFGEVLEIISCPVDARDVEPPAASS</sequence>
<dbReference type="RefSeq" id="WP_341416553.1">
    <property type="nucleotide sequence ID" value="NZ_JBBPCC010000010.1"/>
</dbReference>
<evidence type="ECO:0000313" key="3">
    <source>
        <dbReference type="Proteomes" id="UP001469365"/>
    </source>
</evidence>
<feature type="domain" description="Calcineurin-like phosphoesterase" evidence="1">
    <location>
        <begin position="1"/>
        <end position="168"/>
    </location>
</feature>
<comment type="caution">
    <text evidence="2">The sequence shown here is derived from an EMBL/GenBank/DDBJ whole genome shotgun (WGS) entry which is preliminary data.</text>
</comment>
<dbReference type="EMBL" id="JBBPCC010000010">
    <property type="protein sequence ID" value="MEK8129442.1"/>
    <property type="molecule type" value="Genomic_DNA"/>
</dbReference>
<reference evidence="2 3" key="1">
    <citation type="submission" date="2024-04" db="EMBL/GenBank/DDBJ databases">
        <title>draft genome sequnece of Paenibacillus filicis.</title>
        <authorList>
            <person name="Kim D.-U."/>
        </authorList>
    </citation>
    <scope>NUCLEOTIDE SEQUENCE [LARGE SCALE GENOMIC DNA]</scope>
    <source>
        <strain evidence="2 3">KACC14197</strain>
    </source>
</reference>